<protein>
    <submittedName>
        <fullName evidence="1">Uncharacterized protein</fullName>
    </submittedName>
</protein>
<proteinExistence type="predicted"/>
<sequence>MANVFVHVLHGMSSVDEERLLRAGLERLGYGRPTEKIDKTTPVRAARRLTSGRLRFDQEGRLTHADESHHSYR</sequence>
<gene>
    <name evidence="1" type="ORF">JOD64_000348</name>
</gene>
<dbReference type="RefSeq" id="WP_204940557.1">
    <property type="nucleotide sequence ID" value="NZ_JAFBBP010000001.1"/>
</dbReference>
<dbReference type="EMBL" id="JAFBBP010000001">
    <property type="protein sequence ID" value="MBM7489126.1"/>
    <property type="molecule type" value="Genomic_DNA"/>
</dbReference>
<comment type="caution">
    <text evidence="1">The sequence shown here is derived from an EMBL/GenBank/DDBJ whole genome shotgun (WGS) entry which is preliminary data.</text>
</comment>
<accession>A0ABS2LLT1</accession>
<keyword evidence="2" id="KW-1185">Reference proteome</keyword>
<evidence type="ECO:0000313" key="1">
    <source>
        <dbReference type="EMBL" id="MBM7489126.1"/>
    </source>
</evidence>
<dbReference type="Proteomes" id="UP000764837">
    <property type="component" value="Unassembled WGS sequence"/>
</dbReference>
<reference evidence="1 2" key="1">
    <citation type="submission" date="2021-01" db="EMBL/GenBank/DDBJ databases">
        <title>Sequencing the genomes of 1000 actinobacteria strains.</title>
        <authorList>
            <person name="Klenk H.-P."/>
        </authorList>
    </citation>
    <scope>NUCLEOTIDE SEQUENCE [LARGE SCALE GENOMIC DNA]</scope>
    <source>
        <strain evidence="1 2">DSM 100204</strain>
    </source>
</reference>
<organism evidence="1 2">
    <name type="scientific">Micromonospora luteifusca</name>
    <dbReference type="NCBI Taxonomy" id="709860"/>
    <lineage>
        <taxon>Bacteria</taxon>
        <taxon>Bacillati</taxon>
        <taxon>Actinomycetota</taxon>
        <taxon>Actinomycetes</taxon>
        <taxon>Micromonosporales</taxon>
        <taxon>Micromonosporaceae</taxon>
        <taxon>Micromonospora</taxon>
    </lineage>
</organism>
<name>A0ABS2LLT1_9ACTN</name>
<evidence type="ECO:0000313" key="2">
    <source>
        <dbReference type="Proteomes" id="UP000764837"/>
    </source>
</evidence>